<dbReference type="PANTHER" id="PTHR36974:SF1">
    <property type="entry name" value="DOXX FAMILY MEMBRANE PROTEIN"/>
    <property type="match status" value="1"/>
</dbReference>
<dbReference type="EMBL" id="VCDI01000006">
    <property type="protein sequence ID" value="TLU71416.1"/>
    <property type="molecule type" value="Genomic_DNA"/>
</dbReference>
<protein>
    <recommendedName>
        <fullName evidence="4">DoxX family protein</fullName>
    </recommendedName>
</protein>
<dbReference type="AlphaFoldDB" id="A0A5R9J7U1"/>
<gene>
    <name evidence="2" type="ORF">FE263_16045</name>
</gene>
<comment type="caution">
    <text evidence="2">The sequence shown here is derived from an EMBL/GenBank/DDBJ whole genome shotgun (WGS) entry which is preliminary data.</text>
</comment>
<feature type="transmembrane region" description="Helical" evidence="1">
    <location>
        <begin position="12"/>
        <end position="28"/>
    </location>
</feature>
<evidence type="ECO:0000313" key="2">
    <source>
        <dbReference type="EMBL" id="TLU71416.1"/>
    </source>
</evidence>
<reference evidence="2 3" key="1">
    <citation type="submission" date="2019-05" db="EMBL/GenBank/DDBJ databases">
        <authorList>
            <person name="Pankratov T."/>
            <person name="Grouzdev D."/>
        </authorList>
    </citation>
    <scope>NUCLEOTIDE SEQUENCE [LARGE SCALE GENOMIC DNA]</scope>
    <source>
        <strain evidence="2 3">KEBCLARHB70R</strain>
    </source>
</reference>
<name>A0A5R9J7U1_9PROT</name>
<organism evidence="2 3">
    <name type="scientific">Lichenicoccus roseus</name>
    <dbReference type="NCBI Taxonomy" id="2683649"/>
    <lineage>
        <taxon>Bacteria</taxon>
        <taxon>Pseudomonadati</taxon>
        <taxon>Pseudomonadota</taxon>
        <taxon>Alphaproteobacteria</taxon>
        <taxon>Acetobacterales</taxon>
        <taxon>Acetobacteraceae</taxon>
        <taxon>Lichenicoccus</taxon>
    </lineage>
</organism>
<keyword evidence="1" id="KW-0812">Transmembrane</keyword>
<dbReference type="RefSeq" id="WP_138327054.1">
    <property type="nucleotide sequence ID" value="NZ_VCDI01000006.1"/>
</dbReference>
<dbReference type="PANTHER" id="PTHR36974">
    <property type="entry name" value="MEMBRANE PROTEIN-RELATED"/>
    <property type="match status" value="1"/>
</dbReference>
<proteinExistence type="predicted"/>
<keyword evidence="1" id="KW-0472">Membrane</keyword>
<accession>A0A5R9J7U1</accession>
<sequence length="141" mass="15723">MSPVSARRHAIARWPLVVVYLAAGIFHLSTPGTFVMITPDWVPFKRDVILATGLCEIAGAIALNTRLRHAAGIALALYAVCVYPANIKHAFEGLPPGQVQLGWWYHAPRLALQPVLVWWALYAGDVVDWPFNRSRRMPQAR</sequence>
<dbReference type="Proteomes" id="UP000305654">
    <property type="component" value="Unassembled WGS sequence"/>
</dbReference>
<evidence type="ECO:0008006" key="4">
    <source>
        <dbReference type="Google" id="ProtNLM"/>
    </source>
</evidence>
<feature type="transmembrane region" description="Helical" evidence="1">
    <location>
        <begin position="48"/>
        <end position="65"/>
    </location>
</feature>
<keyword evidence="3" id="KW-1185">Reference proteome</keyword>
<evidence type="ECO:0000313" key="3">
    <source>
        <dbReference type="Proteomes" id="UP000305654"/>
    </source>
</evidence>
<evidence type="ECO:0000256" key="1">
    <source>
        <dbReference type="SAM" id="Phobius"/>
    </source>
</evidence>
<dbReference type="OrthoDB" id="8856615at2"/>
<keyword evidence="1" id="KW-1133">Transmembrane helix</keyword>